<evidence type="ECO:0000313" key="4">
    <source>
        <dbReference type="Proteomes" id="UP000319557"/>
    </source>
</evidence>
<feature type="signal peptide" evidence="1">
    <location>
        <begin position="1"/>
        <end position="18"/>
    </location>
</feature>
<reference evidence="3 4" key="1">
    <citation type="submission" date="2019-02" db="EMBL/GenBank/DDBJ databases">
        <title>Deep-cultivation of Planctomycetes and their phenomic and genomic characterization uncovers novel biology.</title>
        <authorList>
            <person name="Wiegand S."/>
            <person name="Jogler M."/>
            <person name="Boedeker C."/>
            <person name="Pinto D."/>
            <person name="Vollmers J."/>
            <person name="Rivas-Marin E."/>
            <person name="Kohn T."/>
            <person name="Peeters S.H."/>
            <person name="Heuer A."/>
            <person name="Rast P."/>
            <person name="Oberbeckmann S."/>
            <person name="Bunk B."/>
            <person name="Jeske O."/>
            <person name="Meyerdierks A."/>
            <person name="Storesund J.E."/>
            <person name="Kallscheuer N."/>
            <person name="Luecker S."/>
            <person name="Lage O.M."/>
            <person name="Pohl T."/>
            <person name="Merkel B.J."/>
            <person name="Hornburger P."/>
            <person name="Mueller R.-W."/>
            <person name="Bruemmer F."/>
            <person name="Labrenz M."/>
            <person name="Spormann A.M."/>
            <person name="Op den Camp H."/>
            <person name="Overmann J."/>
            <person name="Amann R."/>
            <person name="Jetten M.S.M."/>
            <person name="Mascher T."/>
            <person name="Medema M.H."/>
            <person name="Devos D.P."/>
            <person name="Kaster A.-K."/>
            <person name="Ovreas L."/>
            <person name="Rohde M."/>
            <person name="Galperin M.Y."/>
            <person name="Jogler C."/>
        </authorList>
    </citation>
    <scope>NUCLEOTIDE SEQUENCE [LARGE SCALE GENOMIC DNA]</scope>
    <source>
        <strain evidence="3 4">EC9</strain>
    </source>
</reference>
<organism evidence="3 4">
    <name type="scientific">Rosistilla ulvae</name>
    <dbReference type="NCBI Taxonomy" id="1930277"/>
    <lineage>
        <taxon>Bacteria</taxon>
        <taxon>Pseudomonadati</taxon>
        <taxon>Planctomycetota</taxon>
        <taxon>Planctomycetia</taxon>
        <taxon>Pirellulales</taxon>
        <taxon>Pirellulaceae</taxon>
        <taxon>Rosistilla</taxon>
    </lineage>
</organism>
<evidence type="ECO:0000313" key="3">
    <source>
        <dbReference type="EMBL" id="QDS87127.1"/>
    </source>
</evidence>
<feature type="domain" description="Neutral/alkaline non-lysosomal ceramidase N-terminal" evidence="2">
    <location>
        <begin position="34"/>
        <end position="248"/>
    </location>
</feature>
<dbReference type="InterPro" id="IPR031329">
    <property type="entry name" value="NEUT/ALK_ceramidase_N"/>
</dbReference>
<feature type="chain" id="PRO_5021840586" evidence="1">
    <location>
        <begin position="19"/>
        <end position="466"/>
    </location>
</feature>
<protein>
    <submittedName>
        <fullName evidence="3">Neutral/alkaline non-lysosomal ceramidase</fullName>
    </submittedName>
</protein>
<dbReference type="EMBL" id="CP036261">
    <property type="protein sequence ID" value="QDS87127.1"/>
    <property type="molecule type" value="Genomic_DNA"/>
</dbReference>
<keyword evidence="4" id="KW-1185">Reference proteome</keyword>
<evidence type="ECO:0000256" key="1">
    <source>
        <dbReference type="SAM" id="SignalP"/>
    </source>
</evidence>
<proteinExistence type="predicted"/>
<gene>
    <name evidence="3" type="ORF">EC9_13030</name>
</gene>
<dbReference type="Pfam" id="PF04734">
    <property type="entry name" value="Ceramidase_alk"/>
    <property type="match status" value="1"/>
</dbReference>
<keyword evidence="1" id="KW-0732">Signal</keyword>
<dbReference type="Proteomes" id="UP000319557">
    <property type="component" value="Chromosome"/>
</dbReference>
<evidence type="ECO:0000259" key="2">
    <source>
        <dbReference type="Pfam" id="PF04734"/>
    </source>
</evidence>
<dbReference type="RefSeq" id="WP_218934624.1">
    <property type="nucleotide sequence ID" value="NZ_CP036261.1"/>
</dbReference>
<name>A0A517LWX8_9BACT</name>
<dbReference type="AlphaFoldDB" id="A0A517LWX8"/>
<sequence precursor="true">MKWLTCFILALLPLSASAQPWQAGSARISITPDEPIWMAGYGGRDHPAEGKLTDLWAKSLVLQDAAGHTAVLITLDLVGIHRDTATKICDQIGKKHNLSRDQIAINCSHTHTGPAVGANLGPLHYVQVPEEQKQQLDDYEQQLVEKIVSIVDSSFESLQPSWLTWGNGRCSVAVNRRDNVQNDVPALRVQGKLNGPSDHDVPVLLVRDADQKLRTVVFGYACHATVLGIYQWSGDYPGYAQIEVEERYPEAIAMFWAGCGADQNPLPRRTIELAQQYGKRLGTAVAEVVEGFVHPVESSLQTSYTELDLPLVDVPTVEEVIQTRETTKNKFERGRAEYILGRLGNAKTLDETYPYPVASWKIGNDIRMVFLGGEVVVDYALRLKSTAAGTPDDSPTMIWVAGYSNDVMAYIPSRRVLNEGGYEGGGSNVYYGIPGLWSEKIENMIAGEVAKQLAAPKPQPAETSSK</sequence>
<dbReference type="KEGG" id="ruv:EC9_13030"/>
<accession>A0A517LWX8</accession>